<dbReference type="EMBL" id="JBHSGD010000004">
    <property type="protein sequence ID" value="MFC4652016.1"/>
    <property type="molecule type" value="Genomic_DNA"/>
</dbReference>
<accession>A0ABV9JC29</accession>
<proteinExistence type="predicted"/>
<evidence type="ECO:0000313" key="1">
    <source>
        <dbReference type="EMBL" id="MFC4652016.1"/>
    </source>
</evidence>
<name>A0ABV9JC29_9LACT</name>
<comment type="caution">
    <text evidence="1">The sequence shown here is derived from an EMBL/GenBank/DDBJ whole genome shotgun (WGS) entry which is preliminary data.</text>
</comment>
<reference evidence="2" key="1">
    <citation type="journal article" date="2019" name="Int. J. Syst. Evol. Microbiol.">
        <title>The Global Catalogue of Microorganisms (GCM) 10K type strain sequencing project: providing services to taxonomists for standard genome sequencing and annotation.</title>
        <authorList>
            <consortium name="The Broad Institute Genomics Platform"/>
            <consortium name="The Broad Institute Genome Sequencing Center for Infectious Disease"/>
            <person name="Wu L."/>
            <person name="Ma J."/>
        </authorList>
    </citation>
    <scope>NUCLEOTIDE SEQUENCE [LARGE SCALE GENOMIC DNA]</scope>
    <source>
        <strain evidence="2">CCUG 63287</strain>
    </source>
</reference>
<dbReference type="RefSeq" id="WP_213533557.1">
    <property type="nucleotide sequence ID" value="NZ_BOVQ01000002.1"/>
</dbReference>
<dbReference type="InterPro" id="IPR038690">
    <property type="entry name" value="NusG_2_sf"/>
</dbReference>
<keyword evidence="2" id="KW-1185">Reference proteome</keyword>
<gene>
    <name evidence="1" type="ORF">ACFO26_03770</name>
</gene>
<evidence type="ECO:0000313" key="2">
    <source>
        <dbReference type="Proteomes" id="UP001595987"/>
    </source>
</evidence>
<sequence>MKIVTLLKKLKIKPLDIIVLLALCLLSFTPIFFLAKPAQAGTQAVLKHDGKVVKTFNLSKNTVYTYDNKGKICRIQVAHKKIRIIYANCFDNICRKTSWTNSPNKIIVCLPHKNVISVLPTAKHRKDNTVDYTA</sequence>
<dbReference type="Proteomes" id="UP001595987">
    <property type="component" value="Unassembled WGS sequence"/>
</dbReference>
<organism evidence="1 2">
    <name type="scientific">Lactococcus nasutitermitis</name>
    <dbReference type="NCBI Taxonomy" id="1652957"/>
    <lineage>
        <taxon>Bacteria</taxon>
        <taxon>Bacillati</taxon>
        <taxon>Bacillota</taxon>
        <taxon>Bacilli</taxon>
        <taxon>Lactobacillales</taxon>
        <taxon>Streptococcaceae</taxon>
        <taxon>Lactococcus</taxon>
    </lineage>
</organism>
<dbReference type="Gene3D" id="2.60.320.10">
    <property type="entry name" value="N-utilization substance G protein NusG, insert domain"/>
    <property type="match status" value="1"/>
</dbReference>
<dbReference type="Pfam" id="PF07009">
    <property type="entry name" value="NusG_II"/>
    <property type="match status" value="1"/>
</dbReference>
<protein>
    <submittedName>
        <fullName evidence="1">NusG domain II-containing protein</fullName>
    </submittedName>
</protein>